<dbReference type="PANTHER" id="PTHR23317">
    <property type="entry name" value="DEDICATOR OF CYTOKINESIS DOCK"/>
    <property type="match status" value="1"/>
</dbReference>
<comment type="caution">
    <text evidence="8">The sequence shown here is derived from an EMBL/GenBank/DDBJ whole genome shotgun (WGS) entry which is preliminary data.</text>
</comment>
<evidence type="ECO:0000256" key="5">
    <source>
        <dbReference type="SAM" id="Phobius"/>
    </source>
</evidence>
<evidence type="ECO:0000313" key="8">
    <source>
        <dbReference type="EMBL" id="KAK2186117.1"/>
    </source>
</evidence>
<evidence type="ECO:0000256" key="2">
    <source>
        <dbReference type="ARBA" id="ARBA00022658"/>
    </source>
</evidence>
<dbReference type="InterPro" id="IPR046769">
    <property type="entry name" value="DOCKER_Lobe_A"/>
</dbReference>
<dbReference type="InterPro" id="IPR037808">
    <property type="entry name" value="C2_Dock-C"/>
</dbReference>
<evidence type="ECO:0000256" key="4">
    <source>
        <dbReference type="SAM" id="MobiDB-lite"/>
    </source>
</evidence>
<dbReference type="GO" id="GO:0007264">
    <property type="term" value="P:small GTPase-mediated signal transduction"/>
    <property type="evidence" value="ECO:0007669"/>
    <property type="project" value="InterPro"/>
</dbReference>
<evidence type="ECO:0000313" key="9">
    <source>
        <dbReference type="Proteomes" id="UP001209878"/>
    </source>
</evidence>
<keyword evidence="5" id="KW-1133">Transmembrane helix</keyword>
<keyword evidence="2" id="KW-0344">Guanine-nucleotide releasing factor</keyword>
<feature type="transmembrane region" description="Helical" evidence="5">
    <location>
        <begin position="1368"/>
        <end position="1391"/>
    </location>
</feature>
<feature type="region of interest" description="Disordered" evidence="4">
    <location>
        <begin position="69"/>
        <end position="121"/>
    </location>
</feature>
<keyword evidence="1" id="KW-0597">Phosphoprotein</keyword>
<dbReference type="InterPro" id="IPR043161">
    <property type="entry name" value="DOCK_C_lobe_A"/>
</dbReference>
<name>A0AAD9P0Z3_RIDPI</name>
<keyword evidence="5" id="KW-0472">Membrane</keyword>
<dbReference type="Pfam" id="PF06920">
    <property type="entry name" value="DHR-2_Lobe_A"/>
    <property type="match status" value="1"/>
</dbReference>
<dbReference type="Pfam" id="PF20422">
    <property type="entry name" value="DHR-2_Lobe_B"/>
    <property type="match status" value="1"/>
</dbReference>
<dbReference type="GO" id="GO:0005085">
    <property type="term" value="F:guanyl-nucleotide exchange factor activity"/>
    <property type="evidence" value="ECO:0007669"/>
    <property type="project" value="UniProtKB-KW"/>
</dbReference>
<gene>
    <name evidence="8" type="ORF">NP493_214g01011</name>
</gene>
<dbReference type="InterPro" id="IPR046770">
    <property type="entry name" value="DOCKER_Lobe_B"/>
</dbReference>
<feature type="compositionally biased region" description="Acidic residues" evidence="4">
    <location>
        <begin position="83"/>
        <end position="94"/>
    </location>
</feature>
<feature type="transmembrane region" description="Helical" evidence="5">
    <location>
        <begin position="1298"/>
        <end position="1321"/>
    </location>
</feature>
<dbReference type="PROSITE" id="PS51651">
    <property type="entry name" value="DOCKER"/>
    <property type="match status" value="1"/>
</dbReference>
<dbReference type="InterPro" id="IPR027007">
    <property type="entry name" value="C2_DOCK-type_domain"/>
</dbReference>
<dbReference type="PANTHER" id="PTHR23317:SF76">
    <property type="entry name" value="LD20667P"/>
    <property type="match status" value="1"/>
</dbReference>
<dbReference type="Gene3D" id="2.60.40.150">
    <property type="entry name" value="C2 domain"/>
    <property type="match status" value="1"/>
</dbReference>
<sequence length="2244" mass="255207">MRHLLEFPPDDVRVELLQRTVRTVSPVEPEPGAETDPHIRDCIKCYTSGFTEVNRSYQQLACQHWDDASRSGTLKPTVKQEYEVDIEEDEGEGEDTNKAEDTEKQDADPQRTSIHLSDTPRGSWASSIFDLKNSHADPLLPHLLERVPADQVDEVNNADRRHDRQDAIFCLYPPQPEEEMFEKRAPAQMPSPHLAHRILVKCLELRLELDIEPIFASMALYDAKERKKISENFYFDMTPEPTKQMLSRHIPYQEISTLSRSCIFGITYPSPDIYLVIKLEKVLQQGDISEVSEPYLTKDDKKEDKARQNAANFCERLGKYRMPFAWTAIYLKNIVEGGNAQDTDKERSDSLDRRTSVLGQYESFWKKTVKEESSGRHGSLERTRSNSSDKRDQYNQDEYAANLDNFRAVTLTMSSFYKQETDRLSDEDLYKFLNDLKKPSAGVLRKQQKMLPGSLKLDISPCPSEQNYCLTPELTRLYPYPDDKNRPIKEILEFPSREVFEPYDTYRNLLYIYPRSVNFTNRQGSARNIAVKIQFMSGEDQRPHRVMFGKSSCPEFCDETYAAVTYHNKNPYFYEEVKQKLPARLNDNHHLLFTFYHISCQKKELTPTETPIGYTWLPLLRDGRLTVGDFNLPVSLEPLPSHYSMLHPDVQPQGMKWVDNHKGLFSVSLQAMSSVHTLCCVVVLVCFAAVNIGQASFEAIAQIVRKVEGIVVHKNDRHGRNALLTTYIQYTCTLPYMDTTGQRGGTSYPVGYSTLANRPVSLPVSSQSHHRCSSDPDLPSSPSTPDSEVASLTGGRFVDRTGSLRKPDHQHRVHAKKLVHQELALQWVVSSGSTKELALTNSWFFFELIIKSMAVHLARTGKLNGQRKARFSDQFVDDVVALHTTITKDIVDRYIQNPPMIRSLNTSLAFFLYDCLSLMDRGFVFRLIHYYCRSVSTKVAALPDATTLINLKLELLRIVCSHEHYITLNLPFGTPLTPSAPSSPCPSIASSTSQTSYASTSTLTDRGLFAELSSDYCAQHYLAGLVLSELASVCEVPNASLHHHVINMVRNLLCSHDTDPRFRDPEVKARVACLYLPLIGIVMDTLPQLHAPGVDMLRRCTPPQDDRIDKNVALSISCSSVYGPANQTASRSTDTPSRSGARKGQLSEETTRNLLACFLWVVKNVDQHILHAWWSDMSIHRLNQIIDVLYFCVSIFEYKRLLSTVSVWLSTVFVWLSTVSVWLSTVSVWLSTVSVWLSTVSVWLSIVSVLLSTVSVWLSTVSVWLSTVSVLLSTVSVWLSTVSVWLSTVSVWLSTVSVWLSTVSVLLSTVSVWLSTVSVWLSTVSVWLSTVSVWLSTVSVWLSTVSVWLSTVSVWLSTVSVWLSTVSVWLSTVSVWLSTVSVWLSTVSVWLSTPYVSVWRTKCGLEWWETDCSDTDHSYVQSSEEDTSTPGSQSVQRTTLYFSGQPHDFSGAFCAMRRHQTRQHTVKRNTCLGKKAIRQYSLQTIKKSVDMKSKLEDAILGTVSARSEMMQRRKQLAAAEHTPPSPTSEVANARLRWRKDLTQWKRASEHFDSGHSSSRVTPETEVDTYIEGSLAAEATMIVIDTLELIVQIAQMSDMLQGILGSVLRVLLHSLALNQSTSVLQHMFAMQRSLVSKFPELLFEEETEQCADLCLRLLRHCSSPIGSTRMHASASLYLLMRQNFEIGNNFARVKMQVTMSLSSLVGQNQNFNEEHLRRSLKTILTYAEADVELHGTTFPEQVRDLVFNLHMILSDTVKMKEFQEDPEMLMDLMYRIAKGYQNSPDLRLTWLQTMAGKHSERDRHAEAAQCLVHSAALVAEYLNMLEDRPYLPRGCVSFQHISSNVLVESAVSDDVVSPEEEGICTGKYFSEGGLLGLLEQAAGSFQMAQMFEAVNDVYKVVIPIHEANRDYKKLSAIHGKLQDAFNNVIRQEGKRMFGTYFRVGFYGTKFGDLDGEEFIYKEPAITKLSEISHRLESFYSERFGEQWVEVLKDSKMVERKKLNPEKAYIQITYVEPYFDTYEMRDRVTYFDKNYAIKRFIYATPFTVDGRAHGDLQDQYKRKTILTTTRSFPYVKTRLQVVKREQVTLEPIEVAIEDIRKKTRELALALQQEPPDAKMLQMVLQGCIGTTVNQGPVEIAMVFLAPLADGKNAPTKHHNKLRISFKDFLKKCSDALHRNRTLISADQKEYQHELERNYHRIKEKLHPMISSSVAQSMNVGTTKKKHKRDKGDHSRRLTYHPSDSYV</sequence>
<feature type="transmembrane region" description="Helical" evidence="5">
    <location>
        <begin position="1264"/>
        <end position="1286"/>
    </location>
</feature>
<feature type="compositionally biased region" description="Low complexity" evidence="4">
    <location>
        <begin position="775"/>
        <end position="787"/>
    </location>
</feature>
<dbReference type="Pfam" id="PF20421">
    <property type="entry name" value="DHR-2_Lobe_C"/>
    <property type="match status" value="1"/>
</dbReference>
<dbReference type="InterPro" id="IPR026791">
    <property type="entry name" value="DOCK"/>
</dbReference>
<dbReference type="InterPro" id="IPR021816">
    <property type="entry name" value="DOCK_C/D_N"/>
</dbReference>
<dbReference type="InterPro" id="IPR046773">
    <property type="entry name" value="DOCKER_Lobe_C"/>
</dbReference>
<dbReference type="EMBL" id="JAODUO010000212">
    <property type="protein sequence ID" value="KAK2186117.1"/>
    <property type="molecule type" value="Genomic_DNA"/>
</dbReference>
<organism evidence="8 9">
    <name type="scientific">Ridgeia piscesae</name>
    <name type="common">Tubeworm</name>
    <dbReference type="NCBI Taxonomy" id="27915"/>
    <lineage>
        <taxon>Eukaryota</taxon>
        <taxon>Metazoa</taxon>
        <taxon>Spiralia</taxon>
        <taxon>Lophotrochozoa</taxon>
        <taxon>Annelida</taxon>
        <taxon>Polychaeta</taxon>
        <taxon>Sedentaria</taxon>
        <taxon>Canalipalpata</taxon>
        <taxon>Sabellida</taxon>
        <taxon>Siboglinidae</taxon>
        <taxon>Ridgeia</taxon>
    </lineage>
</organism>
<feature type="transmembrane region" description="Helical" evidence="5">
    <location>
        <begin position="1201"/>
        <end position="1223"/>
    </location>
</feature>
<feature type="compositionally biased region" description="Polar residues" evidence="4">
    <location>
        <begin position="2208"/>
        <end position="2219"/>
    </location>
</feature>
<protein>
    <recommendedName>
        <fullName evidence="10">Dedicator of cytokinesis protein 7</fullName>
    </recommendedName>
</protein>
<evidence type="ECO:0000259" key="7">
    <source>
        <dbReference type="PROSITE" id="PS51651"/>
    </source>
</evidence>
<dbReference type="CDD" id="cd08696">
    <property type="entry name" value="C2_Dock-C"/>
    <property type="match status" value="1"/>
</dbReference>
<feature type="transmembrane region" description="Helical" evidence="5">
    <location>
        <begin position="1333"/>
        <end position="1356"/>
    </location>
</feature>
<dbReference type="FunFam" id="1.20.58.740:FF:000002">
    <property type="entry name" value="Dedicator of cytokinesis protein 7"/>
    <property type="match status" value="1"/>
</dbReference>
<accession>A0AAD9P0Z3</accession>
<feature type="compositionally biased region" description="Polar residues" evidence="4">
    <location>
        <begin position="1123"/>
        <end position="1138"/>
    </location>
</feature>
<comment type="similarity">
    <text evidence="3">Belongs to the DOCK family.</text>
</comment>
<dbReference type="FunFam" id="1.25.40.410:FF:000002">
    <property type="entry name" value="Dedicator of cytokinesis protein 7"/>
    <property type="match status" value="1"/>
</dbReference>
<dbReference type="Gene3D" id="1.25.40.410">
    <property type="match status" value="1"/>
</dbReference>
<feature type="compositionally biased region" description="Basic and acidic residues" evidence="4">
    <location>
        <begin position="95"/>
        <end position="109"/>
    </location>
</feature>
<feature type="region of interest" description="Disordered" evidence="4">
    <location>
        <begin position="763"/>
        <end position="792"/>
    </location>
</feature>
<feature type="domain" description="DOCKER" evidence="7">
    <location>
        <begin position="1777"/>
        <end position="2212"/>
    </location>
</feature>
<dbReference type="InterPro" id="IPR043162">
    <property type="entry name" value="DOCK_C_lobe_C"/>
</dbReference>
<evidence type="ECO:0000256" key="1">
    <source>
        <dbReference type="ARBA" id="ARBA00022553"/>
    </source>
</evidence>
<reference evidence="8" key="1">
    <citation type="journal article" date="2023" name="Mol. Biol. Evol.">
        <title>Third-Generation Sequencing Reveals the Adaptive Role of the Epigenome in Three Deep-Sea Polychaetes.</title>
        <authorList>
            <person name="Perez M."/>
            <person name="Aroh O."/>
            <person name="Sun Y."/>
            <person name="Lan Y."/>
            <person name="Juniper S.K."/>
            <person name="Young C.R."/>
            <person name="Angers B."/>
            <person name="Qian P.Y."/>
        </authorList>
    </citation>
    <scope>NUCLEOTIDE SEQUENCE</scope>
    <source>
        <strain evidence="8">R07B-5</strain>
    </source>
</reference>
<dbReference type="InterPro" id="IPR027357">
    <property type="entry name" value="DOCKER_dom"/>
</dbReference>
<feature type="region of interest" description="Disordered" evidence="4">
    <location>
        <begin position="2208"/>
        <end position="2244"/>
    </location>
</feature>
<evidence type="ECO:0008006" key="10">
    <source>
        <dbReference type="Google" id="ProtNLM"/>
    </source>
</evidence>
<dbReference type="Proteomes" id="UP001209878">
    <property type="component" value="Unassembled WGS sequence"/>
</dbReference>
<feature type="transmembrane region" description="Helical" evidence="5">
    <location>
        <begin position="1235"/>
        <end position="1258"/>
    </location>
</feature>
<dbReference type="Gene3D" id="1.20.58.740">
    <property type="match status" value="1"/>
</dbReference>
<dbReference type="InterPro" id="IPR035892">
    <property type="entry name" value="C2_domain_sf"/>
</dbReference>
<feature type="region of interest" description="Disordered" evidence="4">
    <location>
        <begin position="1123"/>
        <end position="1145"/>
    </location>
</feature>
<dbReference type="Pfam" id="PF11878">
    <property type="entry name" value="DOCK_C-D_N"/>
    <property type="match status" value="1"/>
</dbReference>
<evidence type="ECO:0000256" key="3">
    <source>
        <dbReference type="PROSITE-ProRule" id="PRU00983"/>
    </source>
</evidence>
<feature type="domain" description="C2 DOCK-type" evidence="6">
    <location>
        <begin position="507"/>
        <end position="672"/>
    </location>
</feature>
<keyword evidence="9" id="KW-1185">Reference proteome</keyword>
<dbReference type="Pfam" id="PF14429">
    <property type="entry name" value="DOCK-C2"/>
    <property type="match status" value="1"/>
</dbReference>
<dbReference type="PROSITE" id="PS51650">
    <property type="entry name" value="C2_DOCK"/>
    <property type="match status" value="1"/>
</dbReference>
<proteinExistence type="inferred from homology"/>
<evidence type="ECO:0000259" key="6">
    <source>
        <dbReference type="PROSITE" id="PS51650"/>
    </source>
</evidence>
<keyword evidence="5" id="KW-0812">Transmembrane</keyword>